<sequence length="65" mass="7386">MPKAKNYPAKYTAGSSNASKRKKLMTQISNIYKKYRGTKAKRKKKGFPPAVAARLKKLMAQRDKL</sequence>
<reference evidence="2" key="2">
    <citation type="journal article" date="2017" name="Nat. Commun.">
        <title>Single-virus genomics reveals hidden cosmopolitan and abundant viruses.</title>
        <authorList>
            <person name="Martinez-Hernandez F."/>
            <person name="Fornas O."/>
            <person name="Lluesma Gomez M."/>
            <person name="Bolduc B."/>
            <person name="de la Cruz Pena M.J."/>
            <person name="Martinez J.M."/>
            <person name="Anton J."/>
            <person name="Gasol J.M."/>
            <person name="Rosselli R."/>
            <person name="Rodriguez-Valera F."/>
            <person name="Sullivan M.B."/>
            <person name="Acinas S.G."/>
            <person name="Martinez-Garcia M."/>
        </authorList>
    </citation>
    <scope>NUCLEOTIDE SEQUENCE</scope>
</reference>
<evidence type="ECO:0000313" key="2">
    <source>
        <dbReference type="EMBL" id="ASF00365.1"/>
    </source>
</evidence>
<protein>
    <submittedName>
        <fullName evidence="2">Uncharacterized protein</fullName>
    </submittedName>
</protein>
<feature type="region of interest" description="Disordered" evidence="1">
    <location>
        <begin position="1"/>
        <end position="22"/>
    </location>
</feature>
<dbReference type="EMBL" id="KY052831">
    <property type="protein sequence ID" value="ASF00365.1"/>
    <property type="molecule type" value="Genomic_DNA"/>
</dbReference>
<accession>A0A218MM60</accession>
<proteinExistence type="predicted"/>
<name>A0A218MM60_9VIRU</name>
<reference evidence="2" key="1">
    <citation type="submission" date="2016-10" db="EMBL/GenBank/DDBJ databases">
        <authorList>
            <person name="Varghese N."/>
        </authorList>
    </citation>
    <scope>NUCLEOTIDE SEQUENCE</scope>
</reference>
<organism evidence="2">
    <name type="scientific">uncultured virus</name>
    <dbReference type="NCBI Taxonomy" id="340016"/>
    <lineage>
        <taxon>Viruses</taxon>
        <taxon>environmental samples</taxon>
    </lineage>
</organism>
<evidence type="ECO:0000256" key="1">
    <source>
        <dbReference type="SAM" id="MobiDB-lite"/>
    </source>
</evidence>